<dbReference type="Proteomes" id="UP000256388">
    <property type="component" value="Unassembled WGS sequence"/>
</dbReference>
<name>A0A347ZQQ0_9CHLR</name>
<comment type="caution">
    <text evidence="2">The sequence shown here is derived from an EMBL/GenBank/DDBJ whole genome shotgun (WGS) entry which is preliminary data.</text>
</comment>
<dbReference type="InterPro" id="IPR052568">
    <property type="entry name" value="PKS-FAS_Synthase"/>
</dbReference>
<sequence length="475" mass="52814">MAMNNTLAQISQRANPFFEMGFYLLPISFSSAEDAARKLGEAREGLTGSEDFEGFIRAQLSKLDASQPYALSILGASRADLLAELERAQESLPGAFESGRDWQTPTGSYFSPHPLGAQARIAFVYPGAFGTYVGMGRQLFQLFPQLSESLDVLTDDPEHAMNAEVIFPQTDDPQVIAALQDKLQHQPTLMISSGIFFSYLFTVILQDIFNIQPSAAFGYSLGENSMMFASGIWTQADAMRTSLEASPLFHERVSGRQNAIREYWQLPDSAVYEEGKSIWANYILMASEEKVRAAIQPGERVYITHINTSRQVVIGGDEAACLRVAESLKCMHLKAPYEHAIHCQPVESEFEAFERMHYWPVEHKPEILVYSAADYTPLEMESHSIARSFAHMLTHAVDFPRLVEQVYADGARVFIELGAGSNCSKWVDAILKDRPHASMTINQNNVSDNVSILKLLARLIGQRVPLDLSVLSAAE</sequence>
<dbReference type="RefSeq" id="WP_158674975.1">
    <property type="nucleotide sequence ID" value="NZ_AP018437.1"/>
</dbReference>
<dbReference type="SMART" id="SM00827">
    <property type="entry name" value="PKS_AT"/>
    <property type="match status" value="1"/>
</dbReference>
<accession>A0A347ZQQ0</accession>
<reference evidence="2 3" key="1">
    <citation type="submission" date="2018-08" db="EMBL/GenBank/DDBJ databases">
        <title>Genomic Encyclopedia of Type Strains, Phase IV (KMG-IV): sequencing the most valuable type-strain genomes for metagenomic binning, comparative biology and taxonomic classification.</title>
        <authorList>
            <person name="Goeker M."/>
        </authorList>
    </citation>
    <scope>NUCLEOTIDE SEQUENCE [LARGE SCALE GENOMIC DNA]</scope>
    <source>
        <strain evidence="2 3">DSM 23923</strain>
    </source>
</reference>
<dbReference type="AlphaFoldDB" id="A0A347ZQQ0"/>
<dbReference type="OrthoDB" id="139272at2"/>
<dbReference type="SUPFAM" id="SSF52151">
    <property type="entry name" value="FabD/lysophospholipase-like"/>
    <property type="match status" value="1"/>
</dbReference>
<evidence type="ECO:0000259" key="1">
    <source>
        <dbReference type="SMART" id="SM00827"/>
    </source>
</evidence>
<dbReference type="Gene3D" id="3.40.366.10">
    <property type="entry name" value="Malonyl-Coenzyme A Acyl Carrier Protein, domain 2"/>
    <property type="match status" value="1"/>
</dbReference>
<dbReference type="Gene3D" id="3.30.70.250">
    <property type="entry name" value="Malonyl-CoA ACP transacylase, ACP-binding"/>
    <property type="match status" value="1"/>
</dbReference>
<evidence type="ECO:0000313" key="3">
    <source>
        <dbReference type="Proteomes" id="UP000256388"/>
    </source>
</evidence>
<dbReference type="InterPro" id="IPR014043">
    <property type="entry name" value="Acyl_transferase_dom"/>
</dbReference>
<dbReference type="EMBL" id="QUMS01000001">
    <property type="protein sequence ID" value="REG11815.1"/>
    <property type="molecule type" value="Genomic_DNA"/>
</dbReference>
<dbReference type="PANTHER" id="PTHR43074">
    <property type="entry name" value="OMEGA-3 POLYUNSATURATED FATTY ACID SYNTHASE PFAB-RELATED"/>
    <property type="match status" value="1"/>
</dbReference>
<dbReference type="InterPro" id="IPR016035">
    <property type="entry name" value="Acyl_Trfase/lysoPLipase"/>
</dbReference>
<evidence type="ECO:0000313" key="2">
    <source>
        <dbReference type="EMBL" id="REG11815.1"/>
    </source>
</evidence>
<protein>
    <submittedName>
        <fullName evidence="2">PfaB family protein</fullName>
    </submittedName>
</protein>
<proteinExistence type="predicted"/>
<dbReference type="InterPro" id="IPR014181">
    <property type="entry name" value="Omega3_polyunsat_FA_synth-like"/>
</dbReference>
<dbReference type="NCBIfam" id="TIGR02816">
    <property type="entry name" value="pfaB_fam"/>
    <property type="match status" value="1"/>
</dbReference>
<organism evidence="2 3">
    <name type="scientific">Pelolinea submarina</name>
    <dbReference type="NCBI Taxonomy" id="913107"/>
    <lineage>
        <taxon>Bacteria</taxon>
        <taxon>Bacillati</taxon>
        <taxon>Chloroflexota</taxon>
        <taxon>Anaerolineae</taxon>
        <taxon>Anaerolineales</taxon>
        <taxon>Anaerolineaceae</taxon>
        <taxon>Pelolinea</taxon>
    </lineage>
</organism>
<gene>
    <name evidence="2" type="ORF">DFR64_1708</name>
</gene>
<dbReference type="PANTHER" id="PTHR43074:SF1">
    <property type="entry name" value="BETA-KETOACYL SYNTHASE FAMILY PROTEIN-RELATED"/>
    <property type="match status" value="1"/>
</dbReference>
<feature type="domain" description="Malonyl-CoA:ACP transacylase (MAT)" evidence="1">
    <location>
        <begin position="124"/>
        <end position="443"/>
    </location>
</feature>
<dbReference type="GO" id="GO:0016740">
    <property type="term" value="F:transferase activity"/>
    <property type="evidence" value="ECO:0007669"/>
    <property type="project" value="InterPro"/>
</dbReference>
<keyword evidence="3" id="KW-1185">Reference proteome</keyword>
<dbReference type="InterPro" id="IPR001227">
    <property type="entry name" value="Ac_transferase_dom_sf"/>
</dbReference>